<accession>A0ABR3AMY2</accession>
<gene>
    <name evidence="1" type="ORF">J3Q64DRAFT_1703094</name>
</gene>
<dbReference type="EMBL" id="JBCLYO010000028">
    <property type="protein sequence ID" value="KAL0077451.1"/>
    <property type="molecule type" value="Genomic_DNA"/>
</dbReference>
<evidence type="ECO:0000313" key="2">
    <source>
        <dbReference type="Proteomes" id="UP001448207"/>
    </source>
</evidence>
<organism evidence="1 2">
    <name type="scientific">Phycomyces blakesleeanus</name>
    <dbReference type="NCBI Taxonomy" id="4837"/>
    <lineage>
        <taxon>Eukaryota</taxon>
        <taxon>Fungi</taxon>
        <taxon>Fungi incertae sedis</taxon>
        <taxon>Mucoromycota</taxon>
        <taxon>Mucoromycotina</taxon>
        <taxon>Mucoromycetes</taxon>
        <taxon>Mucorales</taxon>
        <taxon>Phycomycetaceae</taxon>
        <taxon>Phycomyces</taxon>
    </lineage>
</organism>
<sequence>MQCTAQLAVQKQRNYRLDYRSSICKKTQEPIIKLLYGIATPVLRDKTDNKEARQEAIEIICRKSVPQINRTVSFVLENVSEPKAQKRTSECLQNELDLIEELHKRYIPTSLSSTGISTSNHWQFINNYRKEHRAKMNWTACYEAEKDIDLFGKYTSLKSVQAAYYRSIKKSCF</sequence>
<reference evidence="1 2" key="1">
    <citation type="submission" date="2024-04" db="EMBL/GenBank/DDBJ databases">
        <title>Symmetric and asymmetric DNA N6-adenine methylation regulates different biological responses in Mucorales.</title>
        <authorList>
            <consortium name="Lawrence Berkeley National Laboratory"/>
            <person name="Lax C."/>
            <person name="Mondo S.J."/>
            <person name="Osorio-Concepcion M."/>
            <person name="Muszewska A."/>
            <person name="Corrochano-Luque M."/>
            <person name="Gutierrez G."/>
            <person name="Riley R."/>
            <person name="Lipzen A."/>
            <person name="Guo J."/>
            <person name="Hundley H."/>
            <person name="Amirebrahimi M."/>
            <person name="Ng V."/>
            <person name="Lorenzo-Gutierrez D."/>
            <person name="Binder U."/>
            <person name="Yang J."/>
            <person name="Song Y."/>
            <person name="Canovas D."/>
            <person name="Navarro E."/>
            <person name="Freitag M."/>
            <person name="Gabaldon T."/>
            <person name="Grigoriev I.V."/>
            <person name="Corrochano L.M."/>
            <person name="Nicolas F.E."/>
            <person name="Garre V."/>
        </authorList>
    </citation>
    <scope>NUCLEOTIDE SEQUENCE [LARGE SCALE GENOMIC DNA]</scope>
    <source>
        <strain evidence="1 2">L51</strain>
    </source>
</reference>
<dbReference type="Proteomes" id="UP001448207">
    <property type="component" value="Unassembled WGS sequence"/>
</dbReference>
<name>A0ABR3AMY2_PHYBL</name>
<proteinExistence type="predicted"/>
<keyword evidence="2" id="KW-1185">Reference proteome</keyword>
<protein>
    <submittedName>
        <fullName evidence="1">Uncharacterized protein</fullName>
    </submittedName>
</protein>
<comment type="caution">
    <text evidence="1">The sequence shown here is derived from an EMBL/GenBank/DDBJ whole genome shotgun (WGS) entry which is preliminary data.</text>
</comment>
<evidence type="ECO:0000313" key="1">
    <source>
        <dbReference type="EMBL" id="KAL0077451.1"/>
    </source>
</evidence>